<dbReference type="Proteomes" id="UP000199352">
    <property type="component" value="Unassembled WGS sequence"/>
</dbReference>
<dbReference type="InterPro" id="IPR036291">
    <property type="entry name" value="NAD(P)-bd_dom_sf"/>
</dbReference>
<dbReference type="RefSeq" id="WP_218148381.1">
    <property type="nucleotide sequence ID" value="NZ_FOFR01000031.1"/>
</dbReference>
<dbReference type="STRING" id="402600.SAMN05216188_13174"/>
<dbReference type="SUPFAM" id="SSF51735">
    <property type="entry name" value="NAD(P)-binding Rossmann-fold domains"/>
    <property type="match status" value="1"/>
</dbReference>
<dbReference type="EMBL" id="FOFR01000031">
    <property type="protein sequence ID" value="SES30404.1"/>
    <property type="molecule type" value="Genomic_DNA"/>
</dbReference>
<name>A0A1H9W9A6_9PSEU</name>
<keyword evidence="3" id="KW-1185">Reference proteome</keyword>
<dbReference type="AlphaFoldDB" id="A0A1H9W9A6"/>
<sequence length="49" mass="4806">MSATEAGEELGAAGEPGDVAGDVEFLAGPAARHVTGQVITDNGGLLNHC</sequence>
<evidence type="ECO:0000256" key="1">
    <source>
        <dbReference type="SAM" id="MobiDB-lite"/>
    </source>
</evidence>
<feature type="compositionally biased region" description="Low complexity" evidence="1">
    <location>
        <begin position="1"/>
        <end position="17"/>
    </location>
</feature>
<gene>
    <name evidence="2" type="ORF">SAMN05216188_13174</name>
</gene>
<evidence type="ECO:0000313" key="2">
    <source>
        <dbReference type="EMBL" id="SES30404.1"/>
    </source>
</evidence>
<reference evidence="3" key="1">
    <citation type="submission" date="2016-10" db="EMBL/GenBank/DDBJ databases">
        <authorList>
            <person name="Varghese N."/>
            <person name="Submissions S."/>
        </authorList>
    </citation>
    <scope>NUCLEOTIDE SEQUENCE [LARGE SCALE GENOMIC DNA]</scope>
    <source>
        <strain evidence="3">CGMCC 4.3525</strain>
    </source>
</reference>
<proteinExistence type="predicted"/>
<evidence type="ECO:0000313" key="3">
    <source>
        <dbReference type="Proteomes" id="UP000199352"/>
    </source>
</evidence>
<feature type="region of interest" description="Disordered" evidence="1">
    <location>
        <begin position="1"/>
        <end position="20"/>
    </location>
</feature>
<organism evidence="2 3">
    <name type="scientific">Lentzea xinjiangensis</name>
    <dbReference type="NCBI Taxonomy" id="402600"/>
    <lineage>
        <taxon>Bacteria</taxon>
        <taxon>Bacillati</taxon>
        <taxon>Actinomycetota</taxon>
        <taxon>Actinomycetes</taxon>
        <taxon>Pseudonocardiales</taxon>
        <taxon>Pseudonocardiaceae</taxon>
        <taxon>Lentzea</taxon>
    </lineage>
</organism>
<protein>
    <recommendedName>
        <fullName evidence="4">3-oxoacyl-[acyl-carrier protein] reductase</fullName>
    </recommendedName>
</protein>
<dbReference type="Gene3D" id="3.40.50.720">
    <property type="entry name" value="NAD(P)-binding Rossmann-like Domain"/>
    <property type="match status" value="1"/>
</dbReference>
<accession>A0A1H9W9A6</accession>
<evidence type="ECO:0008006" key="4">
    <source>
        <dbReference type="Google" id="ProtNLM"/>
    </source>
</evidence>